<feature type="compositionally biased region" description="Polar residues" evidence="2">
    <location>
        <begin position="174"/>
        <end position="186"/>
    </location>
</feature>
<sequence>MHFFKKKKSDIKLPNNEIQQQQQQQQQQRSVELTHPNPPKKPLPLVDQTPRQNTPPSIIMPKPRRLLTPTRAILGRYSHDKTLVVEEEEEQLPSIISPILLPTLHQEQDIHTPVVVVPKKRSPKNILANSTSSSNESSQVYESAQEYVSDEEDNTRFSNLSSFSPVKKEGLDSNIASDSSSRTATPGTRLPRVAVRSIASANATPTHRTSIPAHITLADVPTTTAADVDNATAAVFAEYNISTIVSDNNNAHHGAMMNNHPARNNNPVNTDSNISHHSGTAYNNVNYADNNNRLAPVHNNSYDKEPLAPNETKHSRENQHRVKEVDDLHLTLQKQKEEQDALLHMLTKQVAMMEKQRILDREEWCRKEQELLAYRQVMTNTLDETQQKLANVLKSREEQKEKEAYYQQQLQQQQLQQLQQQQLQESQHAADAAANQPQEESEYVVRDSDDYDESPRKYEFYDKEPDYNKRRELRNSKSEEYMRFQDSRSSSRASVHRTQRSPLYAEEERRPFSRRNSNASNKSNKSYRLDPSPSATMVDNPATPRGRRMSRPRARSIEAEEWHSNGPEVYKPLQPLQSRRTHSVGRRRSTGRSKSVGRPQSMAYYGEADEQFGDYDTYYEDPRYNETPPYYRKEYYRSQPTMPPHFYYDQFPTRAPPRQQPRHQEYQEHQHQDYQEQQRQRRAGYAPGGYDCDYY</sequence>
<evidence type="ECO:0000256" key="2">
    <source>
        <dbReference type="SAM" id="MobiDB-lite"/>
    </source>
</evidence>
<reference evidence="3 4" key="1">
    <citation type="submission" date="2024-04" db="EMBL/GenBank/DDBJ databases">
        <title>genome sequences of Mucor flavus KT1a and Helicostylum pulchrum KT1b strains isolated from the surface of a dry-aged beef.</title>
        <authorList>
            <person name="Toyotome T."/>
            <person name="Hosono M."/>
            <person name="Torimaru M."/>
            <person name="Fukuda K."/>
            <person name="Mikami N."/>
        </authorList>
    </citation>
    <scope>NUCLEOTIDE SEQUENCE [LARGE SCALE GENOMIC DNA]</scope>
    <source>
        <strain evidence="3 4">KT1a</strain>
    </source>
</reference>
<proteinExistence type="predicted"/>
<comment type="caution">
    <text evidence="3">The sequence shown here is derived from an EMBL/GenBank/DDBJ whole genome shotgun (WGS) entry which is preliminary data.</text>
</comment>
<evidence type="ECO:0000256" key="1">
    <source>
        <dbReference type="SAM" id="Coils"/>
    </source>
</evidence>
<feature type="compositionally biased region" description="Low complexity" evidence="2">
    <location>
        <begin position="19"/>
        <end position="28"/>
    </location>
</feature>
<feature type="region of interest" description="Disordered" evidence="2">
    <location>
        <begin position="1"/>
        <end position="62"/>
    </location>
</feature>
<feature type="compositionally biased region" description="Basic residues" evidence="2">
    <location>
        <begin position="545"/>
        <end position="554"/>
    </location>
</feature>
<feature type="compositionally biased region" description="Low complexity" evidence="2">
    <location>
        <begin position="129"/>
        <end position="138"/>
    </location>
</feature>
<dbReference type="Proteomes" id="UP001473302">
    <property type="component" value="Unassembled WGS sequence"/>
</dbReference>
<feature type="region of interest" description="Disordered" evidence="2">
    <location>
        <begin position="422"/>
        <end position="608"/>
    </location>
</feature>
<feature type="region of interest" description="Disordered" evidence="2">
    <location>
        <begin position="126"/>
        <end position="190"/>
    </location>
</feature>
<feature type="compositionally biased region" description="Low complexity" evidence="2">
    <location>
        <begin position="514"/>
        <end position="526"/>
    </location>
</feature>
<name>A0ABP9YT79_9FUNG</name>
<feature type="compositionally biased region" description="Basic residues" evidence="2">
    <location>
        <begin position="579"/>
        <end position="591"/>
    </location>
</feature>
<organism evidence="3 4">
    <name type="scientific">Mucor flavus</name>
    <dbReference type="NCBI Taxonomy" id="439312"/>
    <lineage>
        <taxon>Eukaryota</taxon>
        <taxon>Fungi</taxon>
        <taxon>Fungi incertae sedis</taxon>
        <taxon>Mucoromycota</taxon>
        <taxon>Mucoromycotina</taxon>
        <taxon>Mucoromycetes</taxon>
        <taxon>Mucorales</taxon>
        <taxon>Mucorineae</taxon>
        <taxon>Mucoraceae</taxon>
        <taxon>Mucor</taxon>
    </lineage>
</organism>
<feature type="compositionally biased region" description="Basic and acidic residues" evidence="2">
    <location>
        <begin position="443"/>
        <end position="486"/>
    </location>
</feature>
<protein>
    <submittedName>
        <fullName evidence="3">Uncharacterized protein</fullName>
    </submittedName>
</protein>
<feature type="region of interest" description="Disordered" evidence="2">
    <location>
        <begin position="637"/>
        <end position="695"/>
    </location>
</feature>
<evidence type="ECO:0000313" key="4">
    <source>
        <dbReference type="Proteomes" id="UP001473302"/>
    </source>
</evidence>
<feature type="region of interest" description="Disordered" evidence="2">
    <location>
        <begin position="287"/>
        <end position="320"/>
    </location>
</feature>
<feature type="coiled-coil region" evidence="1">
    <location>
        <begin position="382"/>
        <end position="416"/>
    </location>
</feature>
<evidence type="ECO:0000313" key="3">
    <source>
        <dbReference type="EMBL" id="GAA5810064.1"/>
    </source>
</evidence>
<keyword evidence="1" id="KW-0175">Coiled coil</keyword>
<accession>A0ABP9YT79</accession>
<keyword evidence="4" id="KW-1185">Reference proteome</keyword>
<dbReference type="EMBL" id="BAABUK010000006">
    <property type="protein sequence ID" value="GAA5810064.1"/>
    <property type="molecule type" value="Genomic_DNA"/>
</dbReference>
<feature type="compositionally biased region" description="Basic and acidic residues" evidence="2">
    <location>
        <begin position="301"/>
        <end position="320"/>
    </location>
</feature>
<feature type="compositionally biased region" description="Basic and acidic residues" evidence="2">
    <location>
        <begin position="662"/>
        <end position="679"/>
    </location>
</feature>
<gene>
    <name evidence="3" type="ORF">MFLAVUS_003482</name>
</gene>